<evidence type="ECO:0000256" key="1">
    <source>
        <dbReference type="SAM" id="MobiDB-lite"/>
    </source>
</evidence>
<dbReference type="AlphaFoldDB" id="A0A9Q1BWT2"/>
<dbReference type="Proteomes" id="UP001152320">
    <property type="component" value="Chromosome 10"/>
</dbReference>
<feature type="region of interest" description="Disordered" evidence="1">
    <location>
        <begin position="436"/>
        <end position="610"/>
    </location>
</feature>
<feature type="region of interest" description="Disordered" evidence="1">
    <location>
        <begin position="1"/>
        <end position="115"/>
    </location>
</feature>
<name>A0A9Q1BWT2_HOLLE</name>
<feature type="compositionally biased region" description="Low complexity" evidence="1">
    <location>
        <begin position="295"/>
        <end position="307"/>
    </location>
</feature>
<feature type="compositionally biased region" description="Basic and acidic residues" evidence="1">
    <location>
        <begin position="537"/>
        <end position="546"/>
    </location>
</feature>
<feature type="compositionally biased region" description="Low complexity" evidence="1">
    <location>
        <begin position="28"/>
        <end position="38"/>
    </location>
</feature>
<feature type="region of interest" description="Disordered" evidence="1">
    <location>
        <begin position="219"/>
        <end position="384"/>
    </location>
</feature>
<comment type="caution">
    <text evidence="2">The sequence shown here is derived from an EMBL/GenBank/DDBJ whole genome shotgun (WGS) entry which is preliminary data.</text>
</comment>
<feature type="compositionally biased region" description="Polar residues" evidence="1">
    <location>
        <begin position="10"/>
        <end position="22"/>
    </location>
</feature>
<feature type="compositionally biased region" description="Basic and acidic residues" evidence="1">
    <location>
        <begin position="715"/>
        <end position="735"/>
    </location>
</feature>
<feature type="compositionally biased region" description="Polar residues" evidence="1">
    <location>
        <begin position="586"/>
        <end position="599"/>
    </location>
</feature>
<feature type="region of interest" description="Disordered" evidence="1">
    <location>
        <begin position="626"/>
        <end position="735"/>
    </location>
</feature>
<accession>A0A9Q1BWT2</accession>
<feature type="compositionally biased region" description="Polar residues" evidence="1">
    <location>
        <begin position="308"/>
        <end position="324"/>
    </location>
</feature>
<reference evidence="2" key="1">
    <citation type="submission" date="2021-10" db="EMBL/GenBank/DDBJ databases">
        <title>Tropical sea cucumber genome reveals ecological adaptation and Cuvierian tubules defense mechanism.</title>
        <authorList>
            <person name="Chen T."/>
        </authorList>
    </citation>
    <scope>NUCLEOTIDE SEQUENCE</scope>
    <source>
        <strain evidence="2">Nanhai2018</strain>
        <tissue evidence="2">Muscle</tissue>
    </source>
</reference>
<protein>
    <submittedName>
        <fullName evidence="2">Uncharacterized protein</fullName>
    </submittedName>
</protein>
<feature type="compositionally biased region" description="Polar residues" evidence="1">
    <location>
        <begin position="447"/>
        <end position="457"/>
    </location>
</feature>
<feature type="compositionally biased region" description="Basic and acidic residues" evidence="1">
    <location>
        <begin position="675"/>
        <end position="685"/>
    </location>
</feature>
<gene>
    <name evidence="2" type="ORF">HOLleu_21069</name>
</gene>
<feature type="compositionally biased region" description="Polar residues" evidence="1">
    <location>
        <begin position="78"/>
        <end position="92"/>
    </location>
</feature>
<dbReference type="EMBL" id="JAIZAY010000010">
    <property type="protein sequence ID" value="KAJ8034292.1"/>
    <property type="molecule type" value="Genomic_DNA"/>
</dbReference>
<feature type="compositionally biased region" description="Low complexity" evidence="1">
    <location>
        <begin position="343"/>
        <end position="357"/>
    </location>
</feature>
<sequence length="735" mass="80236">MTHDYMTISHFLSFSDPTSDTNQPPPVQLLSQQSSDSQNEAQPSSPLPTTPNGASYQNMPENGEGQHSPKKDEGEVTNGASTSPQISRTATIDRQLPAIPPINKGRSSIDYDDDYDTIKDSRKEDDYDGTYARVKENKKVISTIDEAEGDYADVPDVRRRVMPDDFGEYAAVATDTVKRSNSESTREMSKTPAIAPERIAPRAELEDISDAEYAVVDLKQTKGAGPSSSRKDDVEPYESVKVGRDTGAVGGAKVPRKNHGYAKIDDIRGNTPGPSSNETRPEGQSMVEGVDLEAGPSPTGSPHHSSPQMSPTHSAGSPAHQQRSLPEIDATATGLPTPHILGASPPSVAASSDPGSPNLQFVEEQASVAQSTNKKEPRYSQVSARESLVRVRARQQQEQLSSGATAEGSLLHYQMVPEESQREDEDHNGYYESVDYQAVEENRSREPYSNTRATSRTLPPRGRGRVYEEISDTGDQPAGATADIEPYAVVEPLSRRKTAPSRYSAKSDSSESDHSGLYAKVDKHHKMTRGLSADNQVDEKDFDELYAKVNKKPKPPKIASFDETASDPENDVTSADGLYAEVKKPSSGQRSSASNGTRRNNGDFDDSYQSIDELSTEKSIAKAKEVGMVHIDDVQTAPVVWTRPEHTYASVDTDSERNNSERSSPNHCPPRGAHHNYEVVSREQLPKSNGQQDSKNKKKVKGKDKTSSSSAESPTHLDKRQLDLLADKNVKETDL</sequence>
<organism evidence="2 3">
    <name type="scientific">Holothuria leucospilota</name>
    <name type="common">Black long sea cucumber</name>
    <name type="synonym">Mertensiothuria leucospilota</name>
    <dbReference type="NCBI Taxonomy" id="206669"/>
    <lineage>
        <taxon>Eukaryota</taxon>
        <taxon>Metazoa</taxon>
        <taxon>Echinodermata</taxon>
        <taxon>Eleutherozoa</taxon>
        <taxon>Echinozoa</taxon>
        <taxon>Holothuroidea</taxon>
        <taxon>Aspidochirotacea</taxon>
        <taxon>Aspidochirotida</taxon>
        <taxon>Holothuriidae</taxon>
        <taxon>Holothuria</taxon>
    </lineage>
</organism>
<dbReference type="OrthoDB" id="10072610at2759"/>
<feature type="compositionally biased region" description="Polar residues" evidence="1">
    <location>
        <begin position="50"/>
        <end position="60"/>
    </location>
</feature>
<evidence type="ECO:0000313" key="2">
    <source>
        <dbReference type="EMBL" id="KAJ8034292.1"/>
    </source>
</evidence>
<proteinExistence type="predicted"/>
<evidence type="ECO:0000313" key="3">
    <source>
        <dbReference type="Proteomes" id="UP001152320"/>
    </source>
</evidence>
<keyword evidence="3" id="KW-1185">Reference proteome</keyword>